<evidence type="ECO:0000313" key="1">
    <source>
        <dbReference type="EMBL" id="CAG9816450.1"/>
    </source>
</evidence>
<dbReference type="GO" id="GO:0006606">
    <property type="term" value="P:protein import into nucleus"/>
    <property type="evidence" value="ECO:0007669"/>
    <property type="project" value="TreeGrafter"/>
</dbReference>
<protein>
    <submittedName>
        <fullName evidence="1">Uncharacterized protein</fullName>
    </submittedName>
</protein>
<dbReference type="Proteomes" id="UP001153737">
    <property type="component" value="Chromosome 14"/>
</dbReference>
<keyword evidence="2" id="KW-1185">Reference proteome</keyword>
<name>A0A9N9SEK4_PHACE</name>
<gene>
    <name evidence="1" type="ORF">PHAECO_LOCUS4442</name>
</gene>
<dbReference type="PANTHER" id="PTHR31431:SF1">
    <property type="entry name" value="NUCLEOPORIN NUP188"/>
    <property type="match status" value="1"/>
</dbReference>
<organism evidence="1 2">
    <name type="scientific">Phaedon cochleariae</name>
    <name type="common">Mustard beetle</name>
    <dbReference type="NCBI Taxonomy" id="80249"/>
    <lineage>
        <taxon>Eukaryota</taxon>
        <taxon>Metazoa</taxon>
        <taxon>Ecdysozoa</taxon>
        <taxon>Arthropoda</taxon>
        <taxon>Hexapoda</taxon>
        <taxon>Insecta</taxon>
        <taxon>Pterygota</taxon>
        <taxon>Neoptera</taxon>
        <taxon>Endopterygota</taxon>
        <taxon>Coleoptera</taxon>
        <taxon>Polyphaga</taxon>
        <taxon>Cucujiformia</taxon>
        <taxon>Chrysomeloidea</taxon>
        <taxon>Chrysomelidae</taxon>
        <taxon>Chrysomelinae</taxon>
        <taxon>Chrysomelini</taxon>
        <taxon>Phaedon</taxon>
    </lineage>
</organism>
<dbReference type="GO" id="GO:0006405">
    <property type="term" value="P:RNA export from nucleus"/>
    <property type="evidence" value="ECO:0007669"/>
    <property type="project" value="TreeGrafter"/>
</dbReference>
<reference evidence="1" key="1">
    <citation type="submission" date="2022-01" db="EMBL/GenBank/DDBJ databases">
        <authorList>
            <person name="King R."/>
        </authorList>
    </citation>
    <scope>NUCLEOTIDE SEQUENCE</scope>
</reference>
<dbReference type="AlphaFoldDB" id="A0A9N9SEK4"/>
<dbReference type="InterPro" id="IPR044840">
    <property type="entry name" value="Nup188"/>
</dbReference>
<dbReference type="GO" id="GO:0017056">
    <property type="term" value="F:structural constituent of nuclear pore"/>
    <property type="evidence" value="ECO:0007669"/>
    <property type="project" value="InterPro"/>
</dbReference>
<proteinExistence type="predicted"/>
<accession>A0A9N9SEK4</accession>
<reference evidence="1" key="2">
    <citation type="submission" date="2022-10" db="EMBL/GenBank/DDBJ databases">
        <authorList>
            <consortium name="ENA_rothamsted_submissions"/>
            <consortium name="culmorum"/>
            <person name="King R."/>
        </authorList>
    </citation>
    <scope>NUCLEOTIDE SEQUENCE</scope>
</reference>
<dbReference type="EMBL" id="OU896720">
    <property type="protein sequence ID" value="CAG9816450.1"/>
    <property type="molecule type" value="Genomic_DNA"/>
</dbReference>
<sequence>MANDSDPFPVWKRIYSVINGNSENISPNAVEDTLKLCKEQIIEVLLQFKSYSKESFKSWKSESGLKDILSDDEMCNFIHLLSRELDLDVSVAWTVTCNFLMFEYYGRVDELKTLIKFDSKVEYLTENVWYFYTADRMFLLKTLRHIFESVSDKKHVYYNEFNSFTKSLDFSLLWKNLKAVFKNLLDEIDRDKSQTVSDKLLVQWIHRNNREQAEVAILLLHTFEYLKPDGSELADMLTLFIRHGFTRHPLFHESVTVSRKTDLIEIKNSEISLILTIMKIYWNTPGLAKMLPSDIEKNLELLQIQGDNSIILFAWAALKTSIDECDEKESHMDYCNRVILQLAKKKVFNSLYEFLTHKMFLGTKIGEITAEAVITLMTEFTKICADFNFVQEQPGVSKLTAELLKRKGLVILESLGPIFQLSMEAFPFIFEPFLDMCKALIVIPEKYDSIISLLKNIPGFLSELRWAHHSPSFLLDKTQRLFTDSDLFMVPSGTRVESFPYQGVGYARFIYPFDFFRLMEQFTKSLTTINFEVGTEWHCYDNLVELVIIGFQFINHLLRHYRGDLRKDPALKSLVQRLEIVPTQFVEGPSKNFDFIRLYFEVNCTLIRGELLDFSEVFTPVHRKRMFPVVVSYEKAYNHVLFDQMLNGSLLFRLLKEEEGKDTHCLLVQYLELIEFMVQKNIYHREIQYAGLWYIINCTFPLYQQWKYADPFEETLHHENLLLDIRGSPPETSLQNRRRLCGHLRDAAGCSVAAGNDDLQLHLNLPQGQIPSADFDGAGAELGRRTRFGGNRVHPVALGAALVAAQAQGEIGGEEDYAG</sequence>
<dbReference type="GO" id="GO:0044611">
    <property type="term" value="C:nuclear pore inner ring"/>
    <property type="evidence" value="ECO:0007669"/>
    <property type="project" value="TreeGrafter"/>
</dbReference>
<dbReference type="PANTHER" id="PTHR31431">
    <property type="entry name" value="NUCLEOPORIN NUP188 HOMOLOG"/>
    <property type="match status" value="1"/>
</dbReference>
<dbReference type="OrthoDB" id="6744504at2759"/>
<evidence type="ECO:0000313" key="2">
    <source>
        <dbReference type="Proteomes" id="UP001153737"/>
    </source>
</evidence>